<gene>
    <name evidence="1" type="ORF">FA95DRAFT_886498</name>
</gene>
<sequence length="154" mass="17144">MIPLRALLFHHLQESYATASPLPASRVLKARTQCQVAPRPSWERSWRDVRRGRSYLMVVTETKRGAAADSDKQMQSPYASPPTGCRSIQTSGPRGLSLAERISDGFKLLLRLPTRRNTSDFMDPPPMIPMTSSPQPLLSHHLEECYATASPSPS</sequence>
<dbReference type="Proteomes" id="UP000814033">
    <property type="component" value="Unassembled WGS sequence"/>
</dbReference>
<evidence type="ECO:0000313" key="2">
    <source>
        <dbReference type="Proteomes" id="UP000814033"/>
    </source>
</evidence>
<reference evidence="1" key="1">
    <citation type="submission" date="2021-02" db="EMBL/GenBank/DDBJ databases">
        <authorList>
            <consortium name="DOE Joint Genome Institute"/>
            <person name="Ahrendt S."/>
            <person name="Looney B.P."/>
            <person name="Miyauchi S."/>
            <person name="Morin E."/>
            <person name="Drula E."/>
            <person name="Courty P.E."/>
            <person name="Chicoki N."/>
            <person name="Fauchery L."/>
            <person name="Kohler A."/>
            <person name="Kuo A."/>
            <person name="Labutti K."/>
            <person name="Pangilinan J."/>
            <person name="Lipzen A."/>
            <person name="Riley R."/>
            <person name="Andreopoulos W."/>
            <person name="He G."/>
            <person name="Johnson J."/>
            <person name="Barry K.W."/>
            <person name="Grigoriev I.V."/>
            <person name="Nagy L."/>
            <person name="Hibbett D."/>
            <person name="Henrissat B."/>
            <person name="Matheny P.B."/>
            <person name="Labbe J."/>
            <person name="Martin F."/>
        </authorList>
    </citation>
    <scope>NUCLEOTIDE SEQUENCE</scope>
    <source>
        <strain evidence="1">FP105234-sp</strain>
    </source>
</reference>
<name>A0ACB8R8M6_9AGAM</name>
<proteinExistence type="predicted"/>
<dbReference type="EMBL" id="MU276203">
    <property type="protein sequence ID" value="KAI0040353.1"/>
    <property type="molecule type" value="Genomic_DNA"/>
</dbReference>
<organism evidence="1 2">
    <name type="scientific">Auriscalpium vulgare</name>
    <dbReference type="NCBI Taxonomy" id="40419"/>
    <lineage>
        <taxon>Eukaryota</taxon>
        <taxon>Fungi</taxon>
        <taxon>Dikarya</taxon>
        <taxon>Basidiomycota</taxon>
        <taxon>Agaricomycotina</taxon>
        <taxon>Agaricomycetes</taxon>
        <taxon>Russulales</taxon>
        <taxon>Auriscalpiaceae</taxon>
        <taxon>Auriscalpium</taxon>
    </lineage>
</organism>
<protein>
    <submittedName>
        <fullName evidence="1">Uncharacterized protein</fullName>
    </submittedName>
</protein>
<reference evidence="1" key="2">
    <citation type="journal article" date="2022" name="New Phytol.">
        <title>Evolutionary transition to the ectomycorrhizal habit in the genomes of a hyperdiverse lineage of mushroom-forming fungi.</title>
        <authorList>
            <person name="Looney B."/>
            <person name="Miyauchi S."/>
            <person name="Morin E."/>
            <person name="Drula E."/>
            <person name="Courty P.E."/>
            <person name="Kohler A."/>
            <person name="Kuo A."/>
            <person name="LaButti K."/>
            <person name="Pangilinan J."/>
            <person name="Lipzen A."/>
            <person name="Riley R."/>
            <person name="Andreopoulos W."/>
            <person name="He G."/>
            <person name="Johnson J."/>
            <person name="Nolan M."/>
            <person name="Tritt A."/>
            <person name="Barry K.W."/>
            <person name="Grigoriev I.V."/>
            <person name="Nagy L.G."/>
            <person name="Hibbett D."/>
            <person name="Henrissat B."/>
            <person name="Matheny P.B."/>
            <person name="Labbe J."/>
            <person name="Martin F.M."/>
        </authorList>
    </citation>
    <scope>NUCLEOTIDE SEQUENCE</scope>
    <source>
        <strain evidence="1">FP105234-sp</strain>
    </source>
</reference>
<evidence type="ECO:0000313" key="1">
    <source>
        <dbReference type="EMBL" id="KAI0040353.1"/>
    </source>
</evidence>
<accession>A0ACB8R8M6</accession>
<comment type="caution">
    <text evidence="1">The sequence shown here is derived from an EMBL/GenBank/DDBJ whole genome shotgun (WGS) entry which is preliminary data.</text>
</comment>
<keyword evidence="2" id="KW-1185">Reference proteome</keyword>